<dbReference type="AlphaFoldDB" id="A0A1M6U848"/>
<proteinExistence type="predicted"/>
<reference evidence="2" key="1">
    <citation type="submission" date="2016-11" db="EMBL/GenBank/DDBJ databases">
        <authorList>
            <person name="Varghese N."/>
            <person name="Submissions S."/>
        </authorList>
    </citation>
    <scope>NUCLEOTIDE SEQUENCE [LARGE SCALE GENOMIC DNA]</scope>
    <source>
        <strain evidence="2">CGMCC 1.10835</strain>
    </source>
</reference>
<keyword evidence="1" id="KW-0489">Methyltransferase</keyword>
<name>A0A1M6U848_9GAMM</name>
<dbReference type="Proteomes" id="UP000184497">
    <property type="component" value="Unassembled WGS sequence"/>
</dbReference>
<dbReference type="STRING" id="564117.SAMN05216369_2658"/>
<evidence type="ECO:0000313" key="2">
    <source>
        <dbReference type="Proteomes" id="UP000184497"/>
    </source>
</evidence>
<sequence>MKKIGKNIVANQYIHLSLLNQLSESDQLVVKQATLLAGVQEEEQFNVIKLSDNREIVTLLDYPDFFTEGFPILARYWTVNLATETYRHRTYEDSQNPPVLHRKELLISSKQEQYEQFCKLTVDAETIGLFDDPNRIGFLRAWESLLKLKGFSVVGHDLVPVGNLEKFGSNDEEPISSESGIARHLTALTRYNLSAPMQTLARFGYLDGRKSVFDYGCGKGGDLQALHENNVVASGWDPYYAADDIKKQADIVNLGFVINVIESLDERVEAIQGAYELANELIVISAMLANPEAVKGRPYGDGVLTSRNTFQKYFTQAELSHFISETLHEESLPVGPGIFYVFKDKDAEQRFVYSRFVKKRPPAIRVKRAPTERRTKVRVNRVQEKYERHQALLEPLWHLWLQLGRKPERNEVNIEEIGAALGSLPAAQRLIMAYKGEEGAELLNAAETARVNDLRVYFANLQFGKRRPFKHMEQRQKSDIKHFFGTFKAAVQEGERLLFETTQVANINAACQEAAEHGLGWLDESHSLQLHTSLVEQLPAVLRCYVSCGTLLYGDVSSADLIKIHIRSGKLTLMTFDKFDESPLPRLLERVKINLRSQRLDFFDYGEIYIPPYLYLKSRFINEEHPFFAEQASFDEKLEQLNLADLSGFGPSPEELEALLEERRYCIKGFNLERSQTIPNLDDACGLFLKYRDLIECGETQAETKLPNLPKQPDSYTALLELSTQLLDPIIDYFGMIKLTYGFCSPELARKIPGRVAPKLDQHGAHERNRLGHFICSRGGAAIDFLVEDEDMIAVAYWIANHLSFDRLYLYGSDKPIHISYNFNNVKQVSLMKKVKSRKNLIPKTMDSETFLNTNNIKLQLT</sequence>
<dbReference type="GO" id="GO:0008168">
    <property type="term" value="F:methyltransferase activity"/>
    <property type="evidence" value="ECO:0007669"/>
    <property type="project" value="UniProtKB-KW"/>
</dbReference>
<accession>A0A1M6U848</accession>
<dbReference type="EMBL" id="FRAQ01000002">
    <property type="protein sequence ID" value="SHK65367.1"/>
    <property type="molecule type" value="Genomic_DNA"/>
</dbReference>
<keyword evidence="2" id="KW-1185">Reference proteome</keyword>
<keyword evidence="1" id="KW-0808">Transferase</keyword>
<dbReference type="NCBIfam" id="TIGR04096">
    <property type="entry name" value="dnd_rel_methyl"/>
    <property type="match status" value="1"/>
</dbReference>
<dbReference type="RefSeq" id="WP_072798383.1">
    <property type="nucleotide sequence ID" value="NZ_FRAQ01000002.1"/>
</dbReference>
<dbReference type="GO" id="GO:0032259">
    <property type="term" value="P:methylation"/>
    <property type="evidence" value="ECO:0007669"/>
    <property type="project" value="UniProtKB-KW"/>
</dbReference>
<protein>
    <submittedName>
        <fullName evidence="1">DNA phosphorothioation-associated putative methyltransferase</fullName>
    </submittedName>
</protein>
<dbReference type="OrthoDB" id="224775at2"/>
<gene>
    <name evidence="1" type="ORF">SAMN05216369_2658</name>
</gene>
<dbReference type="SUPFAM" id="SSF55166">
    <property type="entry name" value="Hedgehog/DD-peptidase"/>
    <property type="match status" value="1"/>
</dbReference>
<evidence type="ECO:0000313" key="1">
    <source>
        <dbReference type="EMBL" id="SHK65367.1"/>
    </source>
</evidence>
<organism evidence="1 2">
    <name type="scientific">Marinobacter antarcticus</name>
    <dbReference type="NCBI Taxonomy" id="564117"/>
    <lineage>
        <taxon>Bacteria</taxon>
        <taxon>Pseudomonadati</taxon>
        <taxon>Pseudomonadota</taxon>
        <taxon>Gammaproteobacteria</taxon>
        <taxon>Pseudomonadales</taxon>
        <taxon>Marinobacteraceae</taxon>
        <taxon>Marinobacter</taxon>
    </lineage>
</organism>
<dbReference type="InterPro" id="IPR009045">
    <property type="entry name" value="Zn_M74/Hedgehog-like"/>
</dbReference>
<dbReference type="InterPro" id="IPR024019">
    <property type="entry name" value="CHP04096"/>
</dbReference>